<evidence type="ECO:0000313" key="1">
    <source>
        <dbReference type="EMBL" id="CAM9364564.1"/>
    </source>
</evidence>
<reference evidence="1" key="2">
    <citation type="submission" date="2025-03" db="EMBL/GenBank/DDBJ databases">
        <authorList>
            <consortium name="ELIXIR-Norway"/>
            <consortium name="Elixir Norway"/>
        </authorList>
    </citation>
    <scope>NUCLEOTIDE SEQUENCE</scope>
</reference>
<accession>A0AC59Y417</accession>
<name>A0AC59Y417_RANTA</name>
<organism evidence="1 2">
    <name type="scientific">Rangifer tarandus platyrhynchus</name>
    <name type="common">Svalbard reindeer</name>
    <dbReference type="NCBI Taxonomy" id="3082113"/>
    <lineage>
        <taxon>Eukaryota</taxon>
        <taxon>Metazoa</taxon>
        <taxon>Chordata</taxon>
        <taxon>Craniata</taxon>
        <taxon>Vertebrata</taxon>
        <taxon>Euteleostomi</taxon>
        <taxon>Mammalia</taxon>
        <taxon>Eutheria</taxon>
        <taxon>Laurasiatheria</taxon>
        <taxon>Artiodactyla</taxon>
        <taxon>Ruminantia</taxon>
        <taxon>Pecora</taxon>
        <taxon>Cervidae</taxon>
        <taxon>Odocoileinae</taxon>
        <taxon>Rangifer</taxon>
    </lineage>
</organism>
<sequence length="73" mass="7235">MPGHGAELAPAPTTITASAGPLSPGPGPGPLSVSCLLSALIASGAKALVVHRQPPRLPSRGLVHFRLSGNPLL</sequence>
<gene>
    <name evidence="1" type="ORF">MRATA1EN22A_LOCUS1532</name>
</gene>
<proteinExistence type="predicted"/>
<evidence type="ECO:0000313" key="2">
    <source>
        <dbReference type="Proteomes" id="UP001162501"/>
    </source>
</evidence>
<reference evidence="1" key="1">
    <citation type="submission" date="2023-05" db="EMBL/GenBank/DDBJ databases">
        <authorList>
            <consortium name="ELIXIR-Norway"/>
        </authorList>
    </citation>
    <scope>NUCLEOTIDE SEQUENCE</scope>
</reference>
<dbReference type="Proteomes" id="UP001162501">
    <property type="component" value="Chromosome 1"/>
</dbReference>
<dbReference type="EMBL" id="OX596085">
    <property type="protein sequence ID" value="CAM9364564.1"/>
    <property type="molecule type" value="Genomic_DNA"/>
</dbReference>
<protein>
    <submittedName>
        <fullName evidence="1">Uncharacterized protein</fullName>
    </submittedName>
</protein>